<keyword evidence="6" id="KW-1133">Transmembrane helix</keyword>
<evidence type="ECO:0000313" key="9">
    <source>
        <dbReference type="Proteomes" id="UP000824890"/>
    </source>
</evidence>
<evidence type="ECO:0000313" key="8">
    <source>
        <dbReference type="EMBL" id="KAH0937772.1"/>
    </source>
</evidence>
<dbReference type="InterPro" id="IPR001650">
    <property type="entry name" value="Helicase_C-like"/>
</dbReference>
<comment type="caution">
    <text evidence="8">The sequence shown here is derived from an EMBL/GenBank/DDBJ whole genome shotgun (WGS) entry which is preliminary data.</text>
</comment>
<gene>
    <name evidence="8" type="ORF">HID58_005233</name>
</gene>
<keyword evidence="9" id="KW-1185">Reference proteome</keyword>
<evidence type="ECO:0000259" key="7">
    <source>
        <dbReference type="PROSITE" id="PS51194"/>
    </source>
</evidence>
<keyword evidence="3" id="KW-0347">Helicase</keyword>
<feature type="transmembrane region" description="Helical" evidence="6">
    <location>
        <begin position="136"/>
        <end position="154"/>
    </location>
</feature>
<sequence>MDTKRALTGTRFADLKPPISDDIIKAAPTVQAELCAACWRARDIMQRMDILDFRHVEILILDEADRLLDMGFQKQLHRQKLLKSWPRLGLGTLSELKFERPNHLPSNSPTRKRLLVCILSIWYAKQIKNHHNYIKYVYLCRYFITCASVNYWGLVLSKIPTLDVNIILIFHIFSLHVVLMKLLYFTHQNARDKALALFTEATSGVLLCTDVAARGLDIPGRDYVVQYDPPQDPKVFIHRFGRTARFGRQGRSIVFLLPKEKDYVEFMRLRKVPLQKRKCSENSSDVIPIIRSVAMEDRGVWEKGKTAFVSFIRAYKKHECSHVFIWRELEVGKLAMGYGLLHLPSISEVKQHRLYSDGFTPVEGIKFQDIKFKDKSREKQRQQNLQERKEKREEEEKRGKGKKSSKNASSTNDSNKVSKRRKLTGKQRQTVQTAEDED</sequence>
<name>A0ABQ8E822_BRANA</name>
<organism evidence="8 9">
    <name type="scientific">Brassica napus</name>
    <name type="common">Rape</name>
    <dbReference type="NCBI Taxonomy" id="3708"/>
    <lineage>
        <taxon>Eukaryota</taxon>
        <taxon>Viridiplantae</taxon>
        <taxon>Streptophyta</taxon>
        <taxon>Embryophyta</taxon>
        <taxon>Tracheophyta</taxon>
        <taxon>Spermatophyta</taxon>
        <taxon>Magnoliopsida</taxon>
        <taxon>eudicotyledons</taxon>
        <taxon>Gunneridae</taxon>
        <taxon>Pentapetalae</taxon>
        <taxon>rosids</taxon>
        <taxon>malvids</taxon>
        <taxon>Brassicales</taxon>
        <taxon>Brassicaceae</taxon>
        <taxon>Brassiceae</taxon>
        <taxon>Brassica</taxon>
    </lineage>
</organism>
<evidence type="ECO:0000256" key="3">
    <source>
        <dbReference type="ARBA" id="ARBA00022806"/>
    </source>
</evidence>
<dbReference type="SMART" id="SM01178">
    <property type="entry name" value="DUF4217"/>
    <property type="match status" value="1"/>
</dbReference>
<dbReference type="SUPFAM" id="SSF52540">
    <property type="entry name" value="P-loop containing nucleoside triphosphate hydrolases"/>
    <property type="match status" value="1"/>
</dbReference>
<evidence type="ECO:0000256" key="6">
    <source>
        <dbReference type="SAM" id="Phobius"/>
    </source>
</evidence>
<accession>A0ABQ8E822</accession>
<dbReference type="CDD" id="cd18787">
    <property type="entry name" value="SF2_C_DEAD"/>
    <property type="match status" value="1"/>
</dbReference>
<dbReference type="PANTHER" id="PTHR47959:SF1">
    <property type="entry name" value="ATP-DEPENDENT RNA HELICASE DBPA"/>
    <property type="match status" value="1"/>
</dbReference>
<keyword evidence="1" id="KW-0547">Nucleotide-binding</keyword>
<feature type="domain" description="Helicase C-terminal" evidence="7">
    <location>
        <begin position="126"/>
        <end position="294"/>
    </location>
</feature>
<protein>
    <recommendedName>
        <fullName evidence="7">Helicase C-terminal domain-containing protein</fullName>
    </recommendedName>
</protein>
<keyword evidence="6" id="KW-0812">Transmembrane</keyword>
<dbReference type="PROSITE" id="PS51194">
    <property type="entry name" value="HELICASE_CTER"/>
    <property type="match status" value="1"/>
</dbReference>
<evidence type="ECO:0000256" key="5">
    <source>
        <dbReference type="SAM" id="MobiDB-lite"/>
    </source>
</evidence>
<keyword evidence="6" id="KW-0472">Membrane</keyword>
<feature type="transmembrane region" description="Helical" evidence="6">
    <location>
        <begin position="166"/>
        <end position="185"/>
    </location>
</feature>
<dbReference type="Pfam" id="PF13959">
    <property type="entry name" value="CTE_SPB4"/>
    <property type="match status" value="1"/>
</dbReference>
<dbReference type="InterPro" id="IPR000629">
    <property type="entry name" value="RNA-helicase_DEAD-box_CS"/>
</dbReference>
<dbReference type="PANTHER" id="PTHR47959">
    <property type="entry name" value="ATP-DEPENDENT RNA HELICASE RHLE-RELATED"/>
    <property type="match status" value="1"/>
</dbReference>
<evidence type="ECO:0000256" key="1">
    <source>
        <dbReference type="ARBA" id="ARBA00022741"/>
    </source>
</evidence>
<evidence type="ECO:0000256" key="2">
    <source>
        <dbReference type="ARBA" id="ARBA00022801"/>
    </source>
</evidence>
<evidence type="ECO:0000256" key="4">
    <source>
        <dbReference type="ARBA" id="ARBA00022840"/>
    </source>
</evidence>
<feature type="compositionally biased region" description="Basic and acidic residues" evidence="5">
    <location>
        <begin position="373"/>
        <end position="398"/>
    </location>
</feature>
<dbReference type="PROSITE" id="PS00039">
    <property type="entry name" value="DEAD_ATP_HELICASE"/>
    <property type="match status" value="1"/>
</dbReference>
<feature type="region of interest" description="Disordered" evidence="5">
    <location>
        <begin position="373"/>
        <end position="438"/>
    </location>
</feature>
<dbReference type="InterPro" id="IPR050079">
    <property type="entry name" value="DEAD_box_RNA_helicase"/>
</dbReference>
<dbReference type="SMART" id="SM00490">
    <property type="entry name" value="HELICc"/>
    <property type="match status" value="1"/>
</dbReference>
<dbReference type="Gene3D" id="3.40.50.300">
    <property type="entry name" value="P-loop containing nucleotide triphosphate hydrolases"/>
    <property type="match status" value="2"/>
</dbReference>
<dbReference type="Proteomes" id="UP000824890">
    <property type="component" value="Unassembled WGS sequence"/>
</dbReference>
<dbReference type="Pfam" id="PF00271">
    <property type="entry name" value="Helicase_C"/>
    <property type="match status" value="1"/>
</dbReference>
<dbReference type="InterPro" id="IPR025313">
    <property type="entry name" value="SPB4-like_CTE"/>
</dbReference>
<dbReference type="InterPro" id="IPR027417">
    <property type="entry name" value="P-loop_NTPase"/>
</dbReference>
<keyword evidence="4" id="KW-0067">ATP-binding</keyword>
<feature type="compositionally biased region" description="Polar residues" evidence="5">
    <location>
        <begin position="426"/>
        <end position="438"/>
    </location>
</feature>
<proteinExistence type="predicted"/>
<dbReference type="EMBL" id="JAGKQM010000002">
    <property type="protein sequence ID" value="KAH0937772.1"/>
    <property type="molecule type" value="Genomic_DNA"/>
</dbReference>
<keyword evidence="2" id="KW-0378">Hydrolase</keyword>
<reference evidence="8 9" key="1">
    <citation type="submission" date="2021-05" db="EMBL/GenBank/DDBJ databases">
        <title>Genome Assembly of Synthetic Allotetraploid Brassica napus Reveals Homoeologous Exchanges between Subgenomes.</title>
        <authorList>
            <person name="Davis J.T."/>
        </authorList>
    </citation>
    <scope>NUCLEOTIDE SEQUENCE [LARGE SCALE GENOMIC DNA]</scope>
    <source>
        <strain evidence="9">cv. Da-Ae</strain>
        <tissue evidence="8">Seedling</tissue>
    </source>
</reference>
<feature type="compositionally biased region" description="Polar residues" evidence="5">
    <location>
        <begin position="406"/>
        <end position="415"/>
    </location>
</feature>